<dbReference type="InterPro" id="IPR001969">
    <property type="entry name" value="Aspartic_peptidase_AS"/>
</dbReference>
<sequence length="314" mass="33601">MPITALAASFLSLAAAIPVITGQTGTQQSSDVDIVGMQKDRDGRMTVPVRVHEQGPFEFLVDTGSQNTVLSTELANRLGIQNRSRATLVGIAGRERVDAVSVEQLDIGRRSFYSLYAPLLTTTNIGADGILGVDSLQGQRVLIDFGKKLMAIGDAKTLGGNRGYEIVVTARRKSGQLIVTNARIDGILTDVVIDTGAQGTIGNRALQAAIVKRRGRQDQTMLRSVTGQEIVADLSVSRTLSIGAANINNVQIAYADTPAFGALGLANRPAVLLGMRELQVFRRIAIDFATRKIMFDLPDGVTDSNTFWSTASSR</sequence>
<feature type="signal peptide" evidence="2">
    <location>
        <begin position="1"/>
        <end position="21"/>
    </location>
</feature>
<dbReference type="Proteomes" id="UP001589943">
    <property type="component" value="Unassembled WGS sequence"/>
</dbReference>
<dbReference type="InterPro" id="IPR034122">
    <property type="entry name" value="Retropepsin-like_bacterial"/>
</dbReference>
<organism evidence="4 5">
    <name type="scientific">Novosphingobium aquiterrae</name>
    <dbReference type="NCBI Taxonomy" id="624388"/>
    <lineage>
        <taxon>Bacteria</taxon>
        <taxon>Pseudomonadati</taxon>
        <taxon>Pseudomonadota</taxon>
        <taxon>Alphaproteobacteria</taxon>
        <taxon>Sphingomonadales</taxon>
        <taxon>Sphingomonadaceae</taxon>
        <taxon>Novosphingobium</taxon>
    </lineage>
</organism>
<feature type="chain" id="PRO_5046084026" evidence="2">
    <location>
        <begin position="22"/>
        <end position="314"/>
    </location>
</feature>
<reference evidence="4 5" key="1">
    <citation type="submission" date="2024-09" db="EMBL/GenBank/DDBJ databases">
        <authorList>
            <person name="Sun Q."/>
            <person name="Mori K."/>
        </authorList>
    </citation>
    <scope>NUCLEOTIDE SEQUENCE [LARGE SCALE GENOMIC DNA]</scope>
    <source>
        <strain evidence="4 5">NCAIM B.02537</strain>
    </source>
</reference>
<accession>A0ABV6PKL9</accession>
<dbReference type="PROSITE" id="PS00141">
    <property type="entry name" value="ASP_PROTEASE"/>
    <property type="match status" value="1"/>
</dbReference>
<keyword evidence="5" id="KW-1185">Reference proteome</keyword>
<gene>
    <name evidence="4" type="ORF">ACFFF7_13185</name>
</gene>
<dbReference type="EMBL" id="JBHLTL010000006">
    <property type="protein sequence ID" value="MFC0590370.1"/>
    <property type="molecule type" value="Genomic_DNA"/>
</dbReference>
<dbReference type="Gene3D" id="2.40.70.10">
    <property type="entry name" value="Acid Proteases"/>
    <property type="match status" value="2"/>
</dbReference>
<feature type="domain" description="Peptidase A2" evidence="3">
    <location>
        <begin position="57"/>
        <end position="135"/>
    </location>
</feature>
<dbReference type="InterPro" id="IPR001995">
    <property type="entry name" value="Peptidase_A2_cat"/>
</dbReference>
<dbReference type="InterPro" id="IPR021109">
    <property type="entry name" value="Peptidase_aspartic_dom_sf"/>
</dbReference>
<evidence type="ECO:0000256" key="2">
    <source>
        <dbReference type="SAM" id="SignalP"/>
    </source>
</evidence>
<evidence type="ECO:0000259" key="3">
    <source>
        <dbReference type="PROSITE" id="PS50175"/>
    </source>
</evidence>
<keyword evidence="1 4" id="KW-0378">Hydrolase</keyword>
<evidence type="ECO:0000313" key="4">
    <source>
        <dbReference type="EMBL" id="MFC0590370.1"/>
    </source>
</evidence>
<comment type="caution">
    <text evidence="4">The sequence shown here is derived from an EMBL/GenBank/DDBJ whole genome shotgun (WGS) entry which is preliminary data.</text>
</comment>
<dbReference type="GO" id="GO:0016787">
    <property type="term" value="F:hydrolase activity"/>
    <property type="evidence" value="ECO:0007669"/>
    <property type="project" value="UniProtKB-KW"/>
</dbReference>
<proteinExistence type="predicted"/>
<dbReference type="SUPFAM" id="SSF50630">
    <property type="entry name" value="Acid proteases"/>
    <property type="match status" value="2"/>
</dbReference>
<evidence type="ECO:0000256" key="1">
    <source>
        <dbReference type="ARBA" id="ARBA00022801"/>
    </source>
</evidence>
<dbReference type="Pfam" id="PF13650">
    <property type="entry name" value="Asp_protease_2"/>
    <property type="match status" value="2"/>
</dbReference>
<dbReference type="CDD" id="cd05483">
    <property type="entry name" value="retropepsin_like_bacteria"/>
    <property type="match status" value="1"/>
</dbReference>
<evidence type="ECO:0000313" key="5">
    <source>
        <dbReference type="Proteomes" id="UP001589943"/>
    </source>
</evidence>
<protein>
    <submittedName>
        <fullName evidence="4">Retroviral-like aspartic protease family protein</fullName>
        <ecNumber evidence="4">3.4.23.-</ecNumber>
    </submittedName>
</protein>
<dbReference type="PROSITE" id="PS50175">
    <property type="entry name" value="ASP_PROT_RETROV"/>
    <property type="match status" value="1"/>
</dbReference>
<dbReference type="RefSeq" id="WP_379481810.1">
    <property type="nucleotide sequence ID" value="NZ_JBHLTL010000006.1"/>
</dbReference>
<name>A0ABV6PKL9_9SPHN</name>
<keyword evidence="2" id="KW-0732">Signal</keyword>
<dbReference type="EC" id="3.4.23.-" evidence="4"/>